<name>K3X5F0_GLOUD</name>
<feature type="compositionally biased region" description="Polar residues" evidence="2">
    <location>
        <begin position="1"/>
        <end position="31"/>
    </location>
</feature>
<dbReference type="InterPro" id="IPR051876">
    <property type="entry name" value="ODA-DC/CCD"/>
</dbReference>
<dbReference type="VEuPathDB" id="FungiDB:PYU1_G012423"/>
<reference evidence="4" key="2">
    <citation type="submission" date="2010-04" db="EMBL/GenBank/DDBJ databases">
        <authorList>
            <person name="Buell R."/>
            <person name="Hamilton J."/>
            <person name="Hostetler J."/>
        </authorList>
    </citation>
    <scope>NUCLEOTIDE SEQUENCE [LARGE SCALE GENOMIC DNA]</scope>
    <source>
        <strain evidence="4">DAOM:BR144</strain>
    </source>
</reference>
<feature type="coiled-coil region" evidence="1">
    <location>
        <begin position="229"/>
        <end position="263"/>
    </location>
</feature>
<dbReference type="EnsemblProtists" id="PYU1_T012449">
    <property type="protein sequence ID" value="PYU1_T012449"/>
    <property type="gene ID" value="PYU1_G012423"/>
</dbReference>
<feature type="region of interest" description="Disordered" evidence="2">
    <location>
        <begin position="1"/>
        <end position="39"/>
    </location>
</feature>
<evidence type="ECO:0000313" key="3">
    <source>
        <dbReference type="EnsemblProtists" id="PYU1_T012449"/>
    </source>
</evidence>
<evidence type="ECO:0000313" key="4">
    <source>
        <dbReference type="Proteomes" id="UP000019132"/>
    </source>
</evidence>
<feature type="compositionally biased region" description="Basic and acidic residues" evidence="2">
    <location>
        <begin position="82"/>
        <end position="91"/>
    </location>
</feature>
<accession>K3X5F0</accession>
<dbReference type="EMBL" id="GL376610">
    <property type="status" value="NOT_ANNOTATED_CDS"/>
    <property type="molecule type" value="Genomic_DNA"/>
</dbReference>
<feature type="region of interest" description="Disordered" evidence="2">
    <location>
        <begin position="624"/>
        <end position="656"/>
    </location>
</feature>
<proteinExistence type="predicted"/>
<evidence type="ECO:0000256" key="2">
    <source>
        <dbReference type="SAM" id="MobiDB-lite"/>
    </source>
</evidence>
<reference evidence="3" key="3">
    <citation type="submission" date="2015-02" db="UniProtKB">
        <authorList>
            <consortium name="EnsemblProtists"/>
        </authorList>
    </citation>
    <scope>IDENTIFICATION</scope>
    <source>
        <strain evidence="3">DAOM BR144</strain>
    </source>
</reference>
<dbReference type="eggNOG" id="ENOG502S292">
    <property type="taxonomic scope" value="Eukaryota"/>
</dbReference>
<evidence type="ECO:0000256" key="1">
    <source>
        <dbReference type="SAM" id="Coils"/>
    </source>
</evidence>
<dbReference type="InParanoid" id="K3X5F0"/>
<feature type="region of interest" description="Disordered" evidence="2">
    <location>
        <begin position="115"/>
        <end position="135"/>
    </location>
</feature>
<dbReference type="PANTHER" id="PTHR21694">
    <property type="entry name" value="COILED-COIL DOMAIN-CONTAINING PROTEIN 63"/>
    <property type="match status" value="1"/>
</dbReference>
<feature type="coiled-coil region" evidence="1">
    <location>
        <begin position="391"/>
        <end position="450"/>
    </location>
</feature>
<feature type="region of interest" description="Disordered" evidence="2">
    <location>
        <begin position="70"/>
        <end position="95"/>
    </location>
</feature>
<reference evidence="4" key="1">
    <citation type="journal article" date="2010" name="Genome Biol.">
        <title>Genome sequence of the necrotrophic plant pathogen Pythium ultimum reveals original pathogenicity mechanisms and effector repertoire.</title>
        <authorList>
            <person name="Levesque C.A."/>
            <person name="Brouwer H."/>
            <person name="Cano L."/>
            <person name="Hamilton J.P."/>
            <person name="Holt C."/>
            <person name="Huitema E."/>
            <person name="Raffaele S."/>
            <person name="Robideau G.P."/>
            <person name="Thines M."/>
            <person name="Win J."/>
            <person name="Zerillo M.M."/>
            <person name="Beakes G.W."/>
            <person name="Boore J.L."/>
            <person name="Busam D."/>
            <person name="Dumas B."/>
            <person name="Ferriera S."/>
            <person name="Fuerstenberg S.I."/>
            <person name="Gachon C.M."/>
            <person name="Gaulin E."/>
            <person name="Govers F."/>
            <person name="Grenville-Briggs L."/>
            <person name="Horner N."/>
            <person name="Hostetler J."/>
            <person name="Jiang R.H."/>
            <person name="Johnson J."/>
            <person name="Krajaejun T."/>
            <person name="Lin H."/>
            <person name="Meijer H.J."/>
            <person name="Moore B."/>
            <person name="Morris P."/>
            <person name="Phuntmart V."/>
            <person name="Puiu D."/>
            <person name="Shetty J."/>
            <person name="Stajich J.E."/>
            <person name="Tripathy S."/>
            <person name="Wawra S."/>
            <person name="van West P."/>
            <person name="Whitty B.R."/>
            <person name="Coutinho P.M."/>
            <person name="Henrissat B."/>
            <person name="Martin F."/>
            <person name="Thomas P.D."/>
            <person name="Tyler B.M."/>
            <person name="De Vries R.P."/>
            <person name="Kamoun S."/>
            <person name="Yandell M."/>
            <person name="Tisserat N."/>
            <person name="Buell C.R."/>
        </authorList>
    </citation>
    <scope>NUCLEOTIDE SEQUENCE</scope>
    <source>
        <strain evidence="4">DAOM:BR144</strain>
    </source>
</reference>
<feature type="coiled-coil region" evidence="1">
    <location>
        <begin position="156"/>
        <end position="183"/>
    </location>
</feature>
<dbReference type="HOGENOM" id="CLU_018567_0_0_1"/>
<sequence length="656" mass="73192">MTAPPRTSSLNNALDASHPISTQSLGESNADSKVPMMKNLGRSLSTTAITRGAQPLYGEIHVPSFRDLRRKGEQQPEEENGDQVRSRKEEPSSLLMETPFRMRSKSVLAVPIHDPQKSHDANPHHNPTALAIQKKPPLKGTVEHLLESDASYMAQIRVMRDQLAGLEQDKQRLDIEVAQIRRRLRGVNAVHENDVAVAHCSSIMQHRLSKAEEEYMKLLTAQLHMKKDVDRVRREVLSLKKVKRKLEADIEDVRHMNAVIEDRIRASKMIRNLVSAELVELEKKTELAVEEQRLSLPSEEAVVVDIEQLMSAVQERNVNRRSTHRMSASSFSSTTMLLQLPSNLDPTSKPGLDFRTAFQAIRNSLGYETLSAFIQGFIDTEEQLLSKYKANLVLEEEAVALQKDVHKLMQEAAQRHASIRGSYQVCAALHDEMQSKIHDLLARIDSYNELREVRNHEHTRVRSIMQRCLEVLQAEKLLSGQESIGGPMLMSELPSPALLEALQKKVTEVAMRLKMKHSAGMIEGPKNCFHASRDAGARRSNMFSTREVSKIVLGPREPAGSALAAILGTAQAPSVEVAMALTERNSMENNHTYVCVADANSSSSSSTKKSAKVYGKTKSITFSDDIGTEDIGPSMHHTIEETHRRSSRVPGNLPGK</sequence>
<dbReference type="AlphaFoldDB" id="K3X5F0"/>
<dbReference type="Proteomes" id="UP000019132">
    <property type="component" value="Unassembled WGS sequence"/>
</dbReference>
<protein>
    <submittedName>
        <fullName evidence="3">Uncharacterized protein</fullName>
    </submittedName>
</protein>
<organism evidence="3 4">
    <name type="scientific">Globisporangium ultimum (strain ATCC 200006 / CBS 805.95 / DAOM BR144)</name>
    <name type="common">Pythium ultimum</name>
    <dbReference type="NCBI Taxonomy" id="431595"/>
    <lineage>
        <taxon>Eukaryota</taxon>
        <taxon>Sar</taxon>
        <taxon>Stramenopiles</taxon>
        <taxon>Oomycota</taxon>
        <taxon>Peronosporomycetes</taxon>
        <taxon>Pythiales</taxon>
        <taxon>Pythiaceae</taxon>
        <taxon>Globisporangium</taxon>
    </lineage>
</organism>
<dbReference type="PANTHER" id="PTHR21694:SF18">
    <property type="entry name" value="COILED-COIL DOMAIN-CONTAINING PROTEIN 63"/>
    <property type="match status" value="1"/>
</dbReference>
<keyword evidence="4" id="KW-1185">Reference proteome</keyword>
<keyword evidence="1" id="KW-0175">Coiled coil</keyword>